<dbReference type="STRING" id="1437059.A6A05_19440"/>
<dbReference type="PANTHER" id="PTHR33055:SF3">
    <property type="entry name" value="PUTATIVE TRANSPOSASE FOR IS117-RELATED"/>
    <property type="match status" value="1"/>
</dbReference>
<dbReference type="AlphaFoldDB" id="A0A178N062"/>
<dbReference type="RefSeq" id="WP_068497515.1">
    <property type="nucleotide sequence ID" value="NZ_LWQU01000067.1"/>
</dbReference>
<feature type="domain" description="Transposase IS110-like N-terminal" evidence="2">
    <location>
        <begin position="7"/>
        <end position="148"/>
    </location>
</feature>
<feature type="coiled-coil region" evidence="1">
    <location>
        <begin position="182"/>
        <end position="209"/>
    </location>
</feature>
<feature type="domain" description="Transposase IS116/IS110/IS902 C-terminal" evidence="3">
    <location>
        <begin position="214"/>
        <end position="291"/>
    </location>
</feature>
<evidence type="ECO:0000313" key="4">
    <source>
        <dbReference type="EMBL" id="OAN59473.1"/>
    </source>
</evidence>
<dbReference type="NCBIfam" id="NF033542">
    <property type="entry name" value="transpos_IS110"/>
    <property type="match status" value="1"/>
</dbReference>
<name>A0A178N062_9PROT</name>
<reference evidence="4 5" key="1">
    <citation type="submission" date="2016-04" db="EMBL/GenBank/DDBJ databases">
        <title>Draft genome sequence of freshwater magnetotactic bacteria Magnetospirillum marisnigri SP-1 and Magnetospirillum moscoviense BB-1.</title>
        <authorList>
            <person name="Koziaeva V."/>
            <person name="Dziuba M.V."/>
            <person name="Ivanov T.M."/>
            <person name="Kuznetsov B."/>
            <person name="Grouzdev D.S."/>
        </authorList>
    </citation>
    <scope>NUCLEOTIDE SEQUENCE [LARGE SCALE GENOMIC DNA]</scope>
    <source>
        <strain evidence="4 5">BB-1</strain>
    </source>
</reference>
<dbReference type="InterPro" id="IPR002525">
    <property type="entry name" value="Transp_IS110-like_N"/>
</dbReference>
<accession>A0A178N062</accession>
<organism evidence="4 5">
    <name type="scientific">Magnetospirillum moscoviense</name>
    <dbReference type="NCBI Taxonomy" id="1437059"/>
    <lineage>
        <taxon>Bacteria</taxon>
        <taxon>Pseudomonadati</taxon>
        <taxon>Pseudomonadota</taxon>
        <taxon>Alphaproteobacteria</taxon>
        <taxon>Rhodospirillales</taxon>
        <taxon>Rhodospirillaceae</taxon>
        <taxon>Magnetospirillum</taxon>
    </lineage>
</organism>
<dbReference type="GO" id="GO:0003677">
    <property type="term" value="F:DNA binding"/>
    <property type="evidence" value="ECO:0007669"/>
    <property type="project" value="InterPro"/>
</dbReference>
<dbReference type="GO" id="GO:0006313">
    <property type="term" value="P:DNA transposition"/>
    <property type="evidence" value="ECO:0007669"/>
    <property type="project" value="InterPro"/>
</dbReference>
<evidence type="ECO:0000313" key="5">
    <source>
        <dbReference type="Proteomes" id="UP000078543"/>
    </source>
</evidence>
<comment type="caution">
    <text evidence="4">The sequence shown here is derived from an EMBL/GenBank/DDBJ whole genome shotgun (WGS) entry which is preliminary data.</text>
</comment>
<evidence type="ECO:0000256" key="1">
    <source>
        <dbReference type="SAM" id="Coils"/>
    </source>
</evidence>
<keyword evidence="1" id="KW-0175">Coiled coil</keyword>
<sequence>MDEVSMIGLDLAKGVFQVHGVDTTGDTVIQRQLRRGQMIGFFAKLPPCLIGMEACATSHYWARELTALGHEVRLLPPAYVKPYVKRGRKNDATDAAAICEAMASKGMTFVPVKTPEQQAGLMLHRARRLLVTQRTMLANAVRSHLAEFGIVEAPGEAGLGRLIPLAVDAADPSLPVAAREALAMLAAQLKDAEIKIEALDREILAWHRAEDASRRLATIPGIGPVIASTIVATVGDPSRFRTGRDFAAWLGLVPSQHSSGGKSVLGPITKMGDRYLRSLLVLGATAMLRRKTSGYGPWLASLLARKPARQASVALANKMARIAWAILAHGGIYRKPAAA</sequence>
<evidence type="ECO:0000259" key="2">
    <source>
        <dbReference type="Pfam" id="PF01548"/>
    </source>
</evidence>
<dbReference type="Pfam" id="PF02371">
    <property type="entry name" value="Transposase_20"/>
    <property type="match status" value="1"/>
</dbReference>
<gene>
    <name evidence="4" type="ORF">A6A05_19440</name>
</gene>
<dbReference type="Pfam" id="PF01548">
    <property type="entry name" value="DEDD_Tnp_IS110"/>
    <property type="match status" value="1"/>
</dbReference>
<dbReference type="Proteomes" id="UP000078543">
    <property type="component" value="Unassembled WGS sequence"/>
</dbReference>
<keyword evidence="5" id="KW-1185">Reference proteome</keyword>
<dbReference type="GO" id="GO:0004803">
    <property type="term" value="F:transposase activity"/>
    <property type="evidence" value="ECO:0007669"/>
    <property type="project" value="InterPro"/>
</dbReference>
<dbReference type="EMBL" id="LWQU01000067">
    <property type="protein sequence ID" value="OAN59473.1"/>
    <property type="molecule type" value="Genomic_DNA"/>
</dbReference>
<dbReference type="PANTHER" id="PTHR33055">
    <property type="entry name" value="TRANSPOSASE FOR INSERTION SEQUENCE ELEMENT IS1111A"/>
    <property type="match status" value="1"/>
</dbReference>
<dbReference type="InterPro" id="IPR003346">
    <property type="entry name" value="Transposase_20"/>
</dbReference>
<dbReference type="OrthoDB" id="5289737at2"/>
<proteinExistence type="predicted"/>
<dbReference type="InterPro" id="IPR047650">
    <property type="entry name" value="Transpos_IS110"/>
</dbReference>
<protein>
    <submittedName>
        <fullName evidence="4">Transposase</fullName>
    </submittedName>
</protein>
<evidence type="ECO:0000259" key="3">
    <source>
        <dbReference type="Pfam" id="PF02371"/>
    </source>
</evidence>